<dbReference type="CDD" id="cd03018">
    <property type="entry name" value="PRX_AhpE_like"/>
    <property type="match status" value="1"/>
</dbReference>
<keyword evidence="1" id="KW-0560">Oxidoreductase</keyword>
<dbReference type="PROSITE" id="PS51352">
    <property type="entry name" value="THIOREDOXIN_2"/>
    <property type="match status" value="1"/>
</dbReference>
<dbReference type="PANTHER" id="PTHR43110">
    <property type="entry name" value="THIOL PEROXIDASE"/>
    <property type="match status" value="1"/>
</dbReference>
<proteinExistence type="predicted"/>
<accession>A0A1M7SBJ3</accession>
<feature type="domain" description="Thioredoxin" evidence="4">
    <location>
        <begin position="2"/>
        <end position="150"/>
    </location>
</feature>
<dbReference type="InterPro" id="IPR013766">
    <property type="entry name" value="Thioredoxin_domain"/>
</dbReference>
<keyword evidence="2" id="KW-0676">Redox-active center</keyword>
<dbReference type="InterPro" id="IPR000866">
    <property type="entry name" value="AhpC/TSA"/>
</dbReference>
<dbReference type="STRING" id="1121883.SAMN02745226_00705"/>
<evidence type="ECO:0000256" key="2">
    <source>
        <dbReference type="ARBA" id="ARBA00023284"/>
    </source>
</evidence>
<dbReference type="Pfam" id="PF00578">
    <property type="entry name" value="AhpC-TSA"/>
    <property type="match status" value="1"/>
</dbReference>
<dbReference type="Gene3D" id="3.40.30.10">
    <property type="entry name" value="Glutaredoxin"/>
    <property type="match status" value="1"/>
</dbReference>
<gene>
    <name evidence="5" type="ORF">SAMN02745226_00705</name>
</gene>
<evidence type="ECO:0000313" key="6">
    <source>
        <dbReference type="Proteomes" id="UP000184207"/>
    </source>
</evidence>
<dbReference type="Proteomes" id="UP000184207">
    <property type="component" value="Unassembled WGS sequence"/>
</dbReference>
<evidence type="ECO:0000256" key="3">
    <source>
        <dbReference type="PIRSR" id="PIRSR000239-1"/>
    </source>
</evidence>
<sequence>MLKVGMGTPDFELVDHELNKVRLSSIKGKVVLVFYPGAFTSVCEKELCTFRDMIAKFNNLNATIFGISIDSPFANKAFAEKNRINFRLLSDFGGLVSKEYGGVHENFIGIPNYTVAKRAVFVVEDGKVLYAWVTEDPRVEPPYEEVEKVL</sequence>
<dbReference type="InterPro" id="IPR050455">
    <property type="entry name" value="Tpx_Peroxidase_subfamily"/>
</dbReference>
<dbReference type="PANTHER" id="PTHR43110:SF1">
    <property type="entry name" value="THIOL PEROXIDASE"/>
    <property type="match status" value="1"/>
</dbReference>
<keyword evidence="6" id="KW-1185">Reference proteome</keyword>
<name>A0A1M7SBJ3_FERGO</name>
<evidence type="ECO:0000313" key="5">
    <source>
        <dbReference type="EMBL" id="SHN55849.1"/>
    </source>
</evidence>
<evidence type="ECO:0000256" key="1">
    <source>
        <dbReference type="ARBA" id="ARBA00023002"/>
    </source>
</evidence>
<evidence type="ECO:0000259" key="4">
    <source>
        <dbReference type="PROSITE" id="PS51352"/>
    </source>
</evidence>
<protein>
    <submittedName>
        <fullName evidence="5">Peroxiredoxin</fullName>
    </submittedName>
</protein>
<reference evidence="6" key="1">
    <citation type="submission" date="2016-12" db="EMBL/GenBank/DDBJ databases">
        <authorList>
            <person name="Varghese N."/>
            <person name="Submissions S."/>
        </authorList>
    </citation>
    <scope>NUCLEOTIDE SEQUENCE [LARGE SCALE GENOMIC DNA]</scope>
    <source>
        <strain evidence="6">DSM 13020</strain>
    </source>
</reference>
<dbReference type="PIRSF" id="PIRSF000239">
    <property type="entry name" value="AHPC"/>
    <property type="match status" value="1"/>
</dbReference>
<dbReference type="OrthoDB" id="9812811at2"/>
<dbReference type="GO" id="GO:0016209">
    <property type="term" value="F:antioxidant activity"/>
    <property type="evidence" value="ECO:0007669"/>
    <property type="project" value="InterPro"/>
</dbReference>
<dbReference type="AlphaFoldDB" id="A0A1M7SBJ3"/>
<dbReference type="GO" id="GO:0016491">
    <property type="term" value="F:oxidoreductase activity"/>
    <property type="evidence" value="ECO:0007669"/>
    <property type="project" value="UniProtKB-KW"/>
</dbReference>
<dbReference type="SUPFAM" id="SSF52833">
    <property type="entry name" value="Thioredoxin-like"/>
    <property type="match status" value="1"/>
</dbReference>
<dbReference type="RefSeq" id="WP_072758431.1">
    <property type="nucleotide sequence ID" value="NZ_FRDJ01000003.1"/>
</dbReference>
<feature type="active site" description="Cysteine sulfenic acid (-SOH) intermediate; for peroxidase activity" evidence="3">
    <location>
        <position position="43"/>
    </location>
</feature>
<dbReference type="EMBL" id="FRDJ01000003">
    <property type="protein sequence ID" value="SHN55849.1"/>
    <property type="molecule type" value="Genomic_DNA"/>
</dbReference>
<dbReference type="InterPro" id="IPR036249">
    <property type="entry name" value="Thioredoxin-like_sf"/>
</dbReference>
<dbReference type="InterPro" id="IPR024706">
    <property type="entry name" value="Peroxiredoxin_AhpC-typ"/>
</dbReference>
<organism evidence="5 6">
    <name type="scientific">Fervidobacterium gondwanense DSM 13020</name>
    <dbReference type="NCBI Taxonomy" id="1121883"/>
    <lineage>
        <taxon>Bacteria</taxon>
        <taxon>Thermotogati</taxon>
        <taxon>Thermotogota</taxon>
        <taxon>Thermotogae</taxon>
        <taxon>Thermotogales</taxon>
        <taxon>Fervidobacteriaceae</taxon>
        <taxon>Fervidobacterium</taxon>
    </lineage>
</organism>